<sequence length="121" mass="12074">MGSTADNSSSSVLLSPAAANQVNIDTMSVATADNSSGGAPSPAASQGNAAACVSCDGVTFTVTQGNEVAASGGGAARVLPSESFLDEGTGTRVHFVDVQGDAEAMLFLVSVQEDQRRISSY</sequence>
<reference evidence="1" key="1">
    <citation type="submission" date="2020-07" db="EMBL/GenBank/DDBJ databases">
        <title>Genome sequence and genetic diversity analysis of an under-domesticated orphan crop, white fonio (Digitaria exilis).</title>
        <authorList>
            <person name="Bennetzen J.L."/>
            <person name="Chen S."/>
            <person name="Ma X."/>
            <person name="Wang X."/>
            <person name="Yssel A.E.J."/>
            <person name="Chaluvadi S.R."/>
            <person name="Johnson M."/>
            <person name="Gangashetty P."/>
            <person name="Hamidou F."/>
            <person name="Sanogo M.D."/>
            <person name="Zwaenepoel A."/>
            <person name="Wallace J."/>
            <person name="Van De Peer Y."/>
            <person name="Van Deynze A."/>
        </authorList>
    </citation>
    <scope>NUCLEOTIDE SEQUENCE</scope>
    <source>
        <tissue evidence="1">Leaves</tissue>
    </source>
</reference>
<organism evidence="1 2">
    <name type="scientific">Digitaria exilis</name>
    <dbReference type="NCBI Taxonomy" id="1010633"/>
    <lineage>
        <taxon>Eukaryota</taxon>
        <taxon>Viridiplantae</taxon>
        <taxon>Streptophyta</taxon>
        <taxon>Embryophyta</taxon>
        <taxon>Tracheophyta</taxon>
        <taxon>Spermatophyta</taxon>
        <taxon>Magnoliopsida</taxon>
        <taxon>Liliopsida</taxon>
        <taxon>Poales</taxon>
        <taxon>Poaceae</taxon>
        <taxon>PACMAD clade</taxon>
        <taxon>Panicoideae</taxon>
        <taxon>Panicodae</taxon>
        <taxon>Paniceae</taxon>
        <taxon>Anthephorinae</taxon>
        <taxon>Digitaria</taxon>
    </lineage>
</organism>
<accession>A0A835A7P3</accession>
<dbReference type="OrthoDB" id="684027at2759"/>
<proteinExistence type="predicted"/>
<dbReference type="EMBL" id="JACEFO010002617">
    <property type="protein sequence ID" value="KAF8653872.1"/>
    <property type="molecule type" value="Genomic_DNA"/>
</dbReference>
<evidence type="ECO:0000313" key="1">
    <source>
        <dbReference type="EMBL" id="KAF8653872.1"/>
    </source>
</evidence>
<name>A0A835A7P3_9POAL</name>
<dbReference type="Proteomes" id="UP000636709">
    <property type="component" value="Unassembled WGS sequence"/>
</dbReference>
<evidence type="ECO:0000313" key="2">
    <source>
        <dbReference type="Proteomes" id="UP000636709"/>
    </source>
</evidence>
<comment type="caution">
    <text evidence="1">The sequence shown here is derived from an EMBL/GenBank/DDBJ whole genome shotgun (WGS) entry which is preliminary data.</text>
</comment>
<protein>
    <submittedName>
        <fullName evidence="1">Uncharacterized protein</fullName>
    </submittedName>
</protein>
<keyword evidence="2" id="KW-1185">Reference proteome</keyword>
<dbReference type="AlphaFoldDB" id="A0A835A7P3"/>
<gene>
    <name evidence="1" type="ORF">HU200_062005</name>
</gene>